<organism evidence="1 2">
    <name type="scientific">Diaporthe vaccinii</name>
    <dbReference type="NCBI Taxonomy" id="105482"/>
    <lineage>
        <taxon>Eukaryota</taxon>
        <taxon>Fungi</taxon>
        <taxon>Dikarya</taxon>
        <taxon>Ascomycota</taxon>
        <taxon>Pezizomycotina</taxon>
        <taxon>Sordariomycetes</taxon>
        <taxon>Sordariomycetidae</taxon>
        <taxon>Diaporthales</taxon>
        <taxon>Diaporthaceae</taxon>
        <taxon>Diaporthe</taxon>
        <taxon>Diaporthe eres species complex</taxon>
    </lineage>
</organism>
<sequence>MAALRHYTTTLTLTSGSAFVVFLLNRYLPSRGARDLPRATHGHETSAAVAILNPRKQALFQHRITIQIPATRLKPGLDNDEILACFTQGFFGGWIFSPERWFFHLTRLSVTNLDGKYQFLIAFWY</sequence>
<dbReference type="Proteomes" id="UP001600888">
    <property type="component" value="Unassembled WGS sequence"/>
</dbReference>
<evidence type="ECO:0000313" key="2">
    <source>
        <dbReference type="Proteomes" id="UP001600888"/>
    </source>
</evidence>
<accession>A0ABR4E1N3</accession>
<name>A0ABR4E1N3_9PEZI</name>
<dbReference type="EMBL" id="JBAWTH010000117">
    <property type="protein sequence ID" value="KAL2276333.1"/>
    <property type="molecule type" value="Genomic_DNA"/>
</dbReference>
<reference evidence="1 2" key="1">
    <citation type="submission" date="2024-03" db="EMBL/GenBank/DDBJ databases">
        <title>A high-quality draft genome sequence of Diaporthe vaccinii, a causative agent of upright dieback and viscid rot disease in cranberry plants.</title>
        <authorList>
            <person name="Sarrasin M."/>
            <person name="Lang B.F."/>
            <person name="Burger G."/>
        </authorList>
    </citation>
    <scope>NUCLEOTIDE SEQUENCE [LARGE SCALE GENOMIC DNA]</scope>
    <source>
        <strain evidence="1 2">IS7</strain>
    </source>
</reference>
<evidence type="ECO:0000313" key="1">
    <source>
        <dbReference type="EMBL" id="KAL2276333.1"/>
    </source>
</evidence>
<protein>
    <submittedName>
        <fullName evidence="1">Uncharacterized protein</fullName>
    </submittedName>
</protein>
<comment type="caution">
    <text evidence="1">The sequence shown here is derived from an EMBL/GenBank/DDBJ whole genome shotgun (WGS) entry which is preliminary data.</text>
</comment>
<gene>
    <name evidence="1" type="ORF">FJTKL_00938</name>
</gene>
<keyword evidence="2" id="KW-1185">Reference proteome</keyword>
<proteinExistence type="predicted"/>